<evidence type="ECO:0000256" key="10">
    <source>
        <dbReference type="SAM" id="Phobius"/>
    </source>
</evidence>
<evidence type="ECO:0000256" key="7">
    <source>
        <dbReference type="ARBA" id="ARBA00023136"/>
    </source>
</evidence>
<feature type="transmembrane region" description="Helical" evidence="10">
    <location>
        <begin position="35"/>
        <end position="56"/>
    </location>
</feature>
<evidence type="ECO:0000256" key="9">
    <source>
        <dbReference type="ARBA" id="ARBA00023224"/>
    </source>
</evidence>
<keyword evidence="8" id="KW-0675">Receptor</keyword>
<dbReference type="OrthoDB" id="6604226at2759"/>
<dbReference type="GO" id="GO:0007165">
    <property type="term" value="P:signal transduction"/>
    <property type="evidence" value="ECO:0007669"/>
    <property type="project" value="UniProtKB-KW"/>
</dbReference>
<keyword evidence="7 10" id="KW-0472">Membrane</keyword>
<keyword evidence="9" id="KW-0807">Transducer</keyword>
<reference evidence="11" key="1">
    <citation type="submission" date="2022-01" db="EMBL/GenBank/DDBJ databases">
        <authorList>
            <person name="King R."/>
        </authorList>
    </citation>
    <scope>NUCLEOTIDE SEQUENCE</scope>
</reference>
<dbReference type="GO" id="GO:0004984">
    <property type="term" value="F:olfactory receptor activity"/>
    <property type="evidence" value="ECO:0007669"/>
    <property type="project" value="InterPro"/>
</dbReference>
<evidence type="ECO:0000256" key="4">
    <source>
        <dbReference type="ARBA" id="ARBA00022692"/>
    </source>
</evidence>
<keyword evidence="6 10" id="KW-1133">Transmembrane helix</keyword>
<dbReference type="PANTHER" id="PTHR21137">
    <property type="entry name" value="ODORANT RECEPTOR"/>
    <property type="match status" value="1"/>
</dbReference>
<dbReference type="AlphaFoldDB" id="A0A9N9XM26"/>
<dbReference type="Pfam" id="PF02949">
    <property type="entry name" value="7tm_6"/>
    <property type="match status" value="1"/>
</dbReference>
<keyword evidence="4 10" id="KW-0812">Transmembrane</keyword>
<sequence length="265" mass="30347">MIDILSAFLGPKLVLQAAGRWPEKNTTFGIKFREFISDFIEILLCLFSIAEIMYLLDDYVNLYDHMSLCFTLFGHLVKILIFRVYSKNWLEIFDQCKSKHFNDYPAEFDYILRKNINFTVHFGNSFITACVVAAAMYAIVPMLSAVDLPIRCSIFSQEYRAVVYTFQTISLLVCASTNSSIEAVTMNAISICVGQLSILVEKIKSFNMVDKRIDIFECIKHHNEIIRFVGNVEAAISKIVLVEYLKSILVLCFLGFQLIHVILLE</sequence>
<dbReference type="GO" id="GO:0005886">
    <property type="term" value="C:plasma membrane"/>
    <property type="evidence" value="ECO:0007669"/>
    <property type="project" value="UniProtKB-SubCell"/>
</dbReference>
<protein>
    <submittedName>
        <fullName evidence="11">Uncharacterized protein</fullName>
    </submittedName>
</protein>
<comment type="subcellular location">
    <subcellularLocation>
        <location evidence="1">Cell membrane</location>
        <topology evidence="1">Multi-pass membrane protein</topology>
    </subcellularLocation>
</comment>
<evidence type="ECO:0000256" key="6">
    <source>
        <dbReference type="ARBA" id="ARBA00022989"/>
    </source>
</evidence>
<organism evidence="11 12">
    <name type="scientific">Phyllotreta striolata</name>
    <name type="common">Striped flea beetle</name>
    <name type="synonym">Crioceris striolata</name>
    <dbReference type="NCBI Taxonomy" id="444603"/>
    <lineage>
        <taxon>Eukaryota</taxon>
        <taxon>Metazoa</taxon>
        <taxon>Ecdysozoa</taxon>
        <taxon>Arthropoda</taxon>
        <taxon>Hexapoda</taxon>
        <taxon>Insecta</taxon>
        <taxon>Pterygota</taxon>
        <taxon>Neoptera</taxon>
        <taxon>Endopterygota</taxon>
        <taxon>Coleoptera</taxon>
        <taxon>Polyphaga</taxon>
        <taxon>Cucujiformia</taxon>
        <taxon>Chrysomeloidea</taxon>
        <taxon>Chrysomelidae</taxon>
        <taxon>Galerucinae</taxon>
        <taxon>Alticini</taxon>
        <taxon>Phyllotreta</taxon>
    </lineage>
</organism>
<keyword evidence="3" id="KW-0716">Sensory transduction</keyword>
<feature type="transmembrane region" description="Helical" evidence="10">
    <location>
        <begin position="244"/>
        <end position="263"/>
    </location>
</feature>
<keyword evidence="5" id="KW-0552">Olfaction</keyword>
<dbReference type="GO" id="GO:0005549">
    <property type="term" value="F:odorant binding"/>
    <property type="evidence" value="ECO:0007669"/>
    <property type="project" value="InterPro"/>
</dbReference>
<dbReference type="Proteomes" id="UP001153712">
    <property type="component" value="Chromosome 15"/>
</dbReference>
<evidence type="ECO:0000256" key="3">
    <source>
        <dbReference type="ARBA" id="ARBA00022606"/>
    </source>
</evidence>
<proteinExistence type="predicted"/>
<name>A0A9N9XM26_PHYSR</name>
<gene>
    <name evidence="11" type="ORF">PHYEVI_LOCUS4228</name>
</gene>
<accession>A0A9N9XM26</accession>
<feature type="transmembrane region" description="Helical" evidence="10">
    <location>
        <begin position="68"/>
        <end position="85"/>
    </location>
</feature>
<keyword evidence="2" id="KW-1003">Cell membrane</keyword>
<feature type="transmembrane region" description="Helical" evidence="10">
    <location>
        <begin position="126"/>
        <end position="150"/>
    </location>
</feature>
<keyword evidence="12" id="KW-1185">Reference proteome</keyword>
<dbReference type="PANTHER" id="PTHR21137:SF35">
    <property type="entry name" value="ODORANT RECEPTOR 19A-RELATED"/>
    <property type="match status" value="1"/>
</dbReference>
<dbReference type="InterPro" id="IPR004117">
    <property type="entry name" value="7tm6_olfct_rcpt"/>
</dbReference>
<evidence type="ECO:0000313" key="12">
    <source>
        <dbReference type="Proteomes" id="UP001153712"/>
    </source>
</evidence>
<evidence type="ECO:0000256" key="5">
    <source>
        <dbReference type="ARBA" id="ARBA00022725"/>
    </source>
</evidence>
<evidence type="ECO:0000313" key="11">
    <source>
        <dbReference type="EMBL" id="CAG9857830.1"/>
    </source>
</evidence>
<dbReference type="EMBL" id="OU900108">
    <property type="protein sequence ID" value="CAG9857830.1"/>
    <property type="molecule type" value="Genomic_DNA"/>
</dbReference>
<evidence type="ECO:0000256" key="2">
    <source>
        <dbReference type="ARBA" id="ARBA00022475"/>
    </source>
</evidence>
<evidence type="ECO:0000256" key="8">
    <source>
        <dbReference type="ARBA" id="ARBA00023170"/>
    </source>
</evidence>
<evidence type="ECO:0000256" key="1">
    <source>
        <dbReference type="ARBA" id="ARBA00004651"/>
    </source>
</evidence>